<reference evidence="1" key="2">
    <citation type="submission" date="2020-09" db="EMBL/GenBank/DDBJ databases">
        <authorList>
            <person name="Sun Q."/>
            <person name="Kim S."/>
        </authorList>
    </citation>
    <scope>NUCLEOTIDE SEQUENCE</scope>
    <source>
        <strain evidence="1">KCTC 22169</strain>
    </source>
</reference>
<comment type="caution">
    <text evidence="1">The sequence shown here is derived from an EMBL/GenBank/DDBJ whole genome shotgun (WGS) entry which is preliminary data.</text>
</comment>
<evidence type="ECO:0000313" key="1">
    <source>
        <dbReference type="EMBL" id="GGX45107.1"/>
    </source>
</evidence>
<reference evidence="1" key="1">
    <citation type="journal article" date="2014" name="Int. J. Syst. Evol. Microbiol.">
        <title>Complete genome sequence of Corynebacterium casei LMG S-19264T (=DSM 44701T), isolated from a smear-ripened cheese.</title>
        <authorList>
            <consortium name="US DOE Joint Genome Institute (JGI-PGF)"/>
            <person name="Walter F."/>
            <person name="Albersmeier A."/>
            <person name="Kalinowski J."/>
            <person name="Ruckert C."/>
        </authorList>
    </citation>
    <scope>NUCLEOTIDE SEQUENCE</scope>
    <source>
        <strain evidence="1">KCTC 22169</strain>
    </source>
</reference>
<proteinExistence type="predicted"/>
<protein>
    <recommendedName>
        <fullName evidence="3">Acyl-CoA thioesterase FadM</fullName>
    </recommendedName>
</protein>
<organism evidence="1 2">
    <name type="scientific">Saccharospirillum salsuginis</name>
    <dbReference type="NCBI Taxonomy" id="418750"/>
    <lineage>
        <taxon>Bacteria</taxon>
        <taxon>Pseudomonadati</taxon>
        <taxon>Pseudomonadota</taxon>
        <taxon>Gammaproteobacteria</taxon>
        <taxon>Oceanospirillales</taxon>
        <taxon>Saccharospirillaceae</taxon>
        <taxon>Saccharospirillum</taxon>
    </lineage>
</organism>
<evidence type="ECO:0000313" key="2">
    <source>
        <dbReference type="Proteomes" id="UP000626148"/>
    </source>
</evidence>
<name>A0A918K2P9_9GAMM</name>
<dbReference type="InterPro" id="IPR029069">
    <property type="entry name" value="HotDog_dom_sf"/>
</dbReference>
<sequence length="211" mass="24316">MQGVEGGADASLERRTVLLIRANPANPREDNRMNLYLRLIVSIIRGFFKPTMSLSDTLQRELRVLPNDIDINGHLNNGRCMTILDLFMLELCLRTRVLVPAIRKGWKPMLGGNVVSYRRQLSMFEKYRAHFRILCLDEKWTYFQYALYNSDGEIVVAGYSKGAWVGRKGLVPNEVIQQKLDVEVPDRPMPQAIRSWLDAESDILNGDWQFD</sequence>
<keyword evidence="2" id="KW-1185">Reference proteome</keyword>
<dbReference type="InterPro" id="IPR051490">
    <property type="entry name" value="THEM6_lcsJ_thioesterase"/>
</dbReference>
<dbReference type="SUPFAM" id="SSF54637">
    <property type="entry name" value="Thioesterase/thiol ester dehydrase-isomerase"/>
    <property type="match status" value="1"/>
</dbReference>
<dbReference type="Gene3D" id="3.10.129.10">
    <property type="entry name" value="Hotdog Thioesterase"/>
    <property type="match status" value="1"/>
</dbReference>
<dbReference type="CDD" id="cd00586">
    <property type="entry name" value="4HBT"/>
    <property type="match status" value="1"/>
</dbReference>
<dbReference type="PANTHER" id="PTHR12475:SF4">
    <property type="entry name" value="PROTEIN THEM6"/>
    <property type="match status" value="1"/>
</dbReference>
<accession>A0A918K2P9</accession>
<dbReference type="EMBL" id="BMXR01000002">
    <property type="protein sequence ID" value="GGX45107.1"/>
    <property type="molecule type" value="Genomic_DNA"/>
</dbReference>
<dbReference type="Proteomes" id="UP000626148">
    <property type="component" value="Unassembled WGS sequence"/>
</dbReference>
<dbReference type="PANTHER" id="PTHR12475">
    <property type="match status" value="1"/>
</dbReference>
<dbReference type="AlphaFoldDB" id="A0A918K2P9"/>
<evidence type="ECO:0008006" key="3">
    <source>
        <dbReference type="Google" id="ProtNLM"/>
    </source>
</evidence>
<dbReference type="Pfam" id="PF13279">
    <property type="entry name" value="4HBT_2"/>
    <property type="match status" value="1"/>
</dbReference>
<gene>
    <name evidence="1" type="ORF">GCM10007392_09930</name>
</gene>